<evidence type="ECO:0000259" key="8">
    <source>
        <dbReference type="Pfam" id="PF03725"/>
    </source>
</evidence>
<keyword evidence="2 6" id="KW-0698">rRNA processing</keyword>
<evidence type="ECO:0000256" key="6">
    <source>
        <dbReference type="HAMAP-Rule" id="MF_00564"/>
    </source>
</evidence>
<dbReference type="InterPro" id="IPR050080">
    <property type="entry name" value="RNase_PH"/>
</dbReference>
<dbReference type="GO" id="GO:0009022">
    <property type="term" value="F:tRNA nucleotidyltransferase activity"/>
    <property type="evidence" value="ECO:0007669"/>
    <property type="project" value="UniProtKB-UniRule"/>
</dbReference>
<dbReference type="InterPro" id="IPR015847">
    <property type="entry name" value="ExoRNase_PH_dom2"/>
</dbReference>
<dbReference type="GO" id="GO:0008033">
    <property type="term" value="P:tRNA processing"/>
    <property type="evidence" value="ECO:0007669"/>
    <property type="project" value="UniProtKB-UniRule"/>
</dbReference>
<comment type="function">
    <text evidence="6">Phosphorolytic 3'-5' exoribonuclease that plays an important role in tRNA 3'-end maturation. Removes nucleotide residues following the 3'-CCA terminus of tRNAs; can also add nucleotides to the ends of RNA molecules by using nucleoside diphosphates as substrates, but this may not be physiologically important. Probably plays a role in initiation of 16S rRNA degradation (leading to ribosome degradation) during starvation.</text>
</comment>
<feature type="binding site" evidence="6">
    <location>
        <begin position="125"/>
        <end position="127"/>
    </location>
    <ligand>
        <name>phosphate</name>
        <dbReference type="ChEBI" id="CHEBI:43474"/>
        <note>substrate</note>
    </ligand>
</feature>
<dbReference type="GO" id="GO:0000049">
    <property type="term" value="F:tRNA binding"/>
    <property type="evidence" value="ECO:0007669"/>
    <property type="project" value="UniProtKB-UniRule"/>
</dbReference>
<dbReference type="Pfam" id="PF03725">
    <property type="entry name" value="RNase_PH_C"/>
    <property type="match status" value="1"/>
</dbReference>
<evidence type="ECO:0000256" key="5">
    <source>
        <dbReference type="ARBA" id="ARBA00022884"/>
    </source>
</evidence>
<dbReference type="PANTHER" id="PTHR11953:SF0">
    <property type="entry name" value="EXOSOME COMPLEX COMPONENT RRP41"/>
    <property type="match status" value="1"/>
</dbReference>
<organism evidence="9 10">
    <name type="scientific">SAR86 cluster bacterium</name>
    <dbReference type="NCBI Taxonomy" id="2030880"/>
    <lineage>
        <taxon>Bacteria</taxon>
        <taxon>Pseudomonadati</taxon>
        <taxon>Pseudomonadota</taxon>
        <taxon>Gammaproteobacteria</taxon>
        <taxon>SAR86 cluster</taxon>
    </lineage>
</organism>
<keyword evidence="4 6" id="KW-0819">tRNA processing</keyword>
<proteinExistence type="inferred from homology"/>
<dbReference type="Gene3D" id="3.30.230.70">
    <property type="entry name" value="GHMP Kinase, N-terminal domain"/>
    <property type="match status" value="1"/>
</dbReference>
<reference evidence="9" key="1">
    <citation type="submission" date="2020-10" db="EMBL/GenBank/DDBJ databases">
        <title>Microbiome of the Black Sea water column analyzed by genome centric metagenomics.</title>
        <authorList>
            <person name="Cabello-Yeves P.J."/>
            <person name="Callieri C."/>
            <person name="Picazo A."/>
            <person name="Mehrshad M."/>
            <person name="Haro-Moreno J.M."/>
            <person name="Roda-Garcia J."/>
            <person name="Dzembekova N."/>
            <person name="Slabakova V."/>
            <person name="Slabakova N."/>
            <person name="Moncheva S."/>
            <person name="Rodriguez-Valera F."/>
        </authorList>
    </citation>
    <scope>NUCLEOTIDE SEQUENCE</scope>
    <source>
        <strain evidence="9">BS307-5m-G50</strain>
    </source>
</reference>
<name>A0A937I862_9GAMM</name>
<comment type="catalytic activity">
    <reaction evidence="6">
        <text>tRNA(n+1) + phosphate = tRNA(n) + a ribonucleoside 5'-diphosphate</text>
        <dbReference type="Rhea" id="RHEA:10628"/>
        <dbReference type="Rhea" id="RHEA-COMP:17343"/>
        <dbReference type="Rhea" id="RHEA-COMP:17344"/>
        <dbReference type="ChEBI" id="CHEBI:43474"/>
        <dbReference type="ChEBI" id="CHEBI:57930"/>
        <dbReference type="ChEBI" id="CHEBI:173114"/>
        <dbReference type="EC" id="2.7.7.56"/>
    </reaction>
</comment>
<evidence type="ECO:0000256" key="1">
    <source>
        <dbReference type="ARBA" id="ARBA00006678"/>
    </source>
</evidence>
<evidence type="ECO:0000313" key="9">
    <source>
        <dbReference type="EMBL" id="MBL6818345.1"/>
    </source>
</evidence>
<dbReference type="PANTHER" id="PTHR11953">
    <property type="entry name" value="EXOSOME COMPLEX COMPONENT"/>
    <property type="match status" value="1"/>
</dbReference>
<comment type="caution">
    <text evidence="9">The sequence shown here is derived from an EMBL/GenBank/DDBJ whole genome shotgun (WGS) entry which is preliminary data.</text>
</comment>
<evidence type="ECO:0000259" key="7">
    <source>
        <dbReference type="Pfam" id="PF01138"/>
    </source>
</evidence>
<protein>
    <recommendedName>
        <fullName evidence="6">Ribonuclease PH</fullName>
        <shortName evidence="6">RNase PH</shortName>
        <ecNumber evidence="6">2.7.7.56</ecNumber>
    </recommendedName>
    <alternativeName>
        <fullName evidence="6">tRNA nucleotidyltransferase</fullName>
    </alternativeName>
</protein>
<dbReference type="AlphaFoldDB" id="A0A937I862"/>
<feature type="binding site" evidence="6">
    <location>
        <position position="87"/>
    </location>
    <ligand>
        <name>phosphate</name>
        <dbReference type="ChEBI" id="CHEBI:43474"/>
        <note>substrate</note>
    </ligand>
</feature>
<dbReference type="InterPro" id="IPR027408">
    <property type="entry name" value="PNPase/RNase_PH_dom_sf"/>
</dbReference>
<comment type="similarity">
    <text evidence="1 6">Belongs to the RNase PH family.</text>
</comment>
<dbReference type="SUPFAM" id="SSF55666">
    <property type="entry name" value="Ribonuclease PH domain 2-like"/>
    <property type="match status" value="1"/>
</dbReference>
<dbReference type="SUPFAM" id="SSF54211">
    <property type="entry name" value="Ribosomal protein S5 domain 2-like"/>
    <property type="match status" value="1"/>
</dbReference>
<evidence type="ECO:0000313" key="10">
    <source>
        <dbReference type="Proteomes" id="UP000711391"/>
    </source>
</evidence>
<dbReference type="CDD" id="cd11362">
    <property type="entry name" value="RNase_PH_bact"/>
    <property type="match status" value="1"/>
</dbReference>
<comment type="subunit">
    <text evidence="6">Homohexameric ring arranged as a trimer of dimers.</text>
</comment>
<dbReference type="GO" id="GO:0016075">
    <property type="term" value="P:rRNA catabolic process"/>
    <property type="evidence" value="ECO:0007669"/>
    <property type="project" value="UniProtKB-UniRule"/>
</dbReference>
<sequence length="234" mass="25828">MERSNNRHTNQLREITIEPDVNMHAEGSVLVSFGNTKVICTATIDTNVPRWMKGSDEGWVTAEYGMLPRSTNERMGREAARGKQSGRTQEIQRLIGRSLRQAVDLKYIKGKTINVDCDVIQADGGTRTASITGGCVALFLALKNYHDDHRAMKSLVAAVSLGILNNEVILDLDYNEDSNAETDLNLVMTESLNLIEIQGTAEEAPFSKDQLSEMLEIGSSAIADIIEKQKNCLK</sequence>
<dbReference type="GO" id="GO:0031125">
    <property type="term" value="P:rRNA 3'-end processing"/>
    <property type="evidence" value="ECO:0007669"/>
    <property type="project" value="UniProtKB-ARBA"/>
</dbReference>
<dbReference type="Pfam" id="PF01138">
    <property type="entry name" value="RNase_PH"/>
    <property type="match status" value="1"/>
</dbReference>
<dbReference type="NCBIfam" id="TIGR01966">
    <property type="entry name" value="RNasePH"/>
    <property type="match status" value="1"/>
</dbReference>
<dbReference type="InterPro" id="IPR002381">
    <property type="entry name" value="RNase_PH_bac-type"/>
</dbReference>
<evidence type="ECO:0000256" key="4">
    <source>
        <dbReference type="ARBA" id="ARBA00022694"/>
    </source>
</evidence>
<keyword evidence="6 9" id="KW-0548">Nucleotidyltransferase</keyword>
<keyword evidence="5" id="KW-0694">RNA-binding</keyword>
<keyword evidence="3 6" id="KW-0820">tRNA-binding</keyword>
<dbReference type="Proteomes" id="UP000711391">
    <property type="component" value="Unassembled WGS sequence"/>
</dbReference>
<accession>A0A937I862</accession>
<dbReference type="EC" id="2.7.7.56" evidence="6"/>
<dbReference type="InterPro" id="IPR020568">
    <property type="entry name" value="Ribosomal_Su5_D2-typ_SF"/>
</dbReference>
<feature type="domain" description="Exoribonuclease phosphorolytic" evidence="7">
    <location>
        <begin position="11"/>
        <end position="141"/>
    </location>
</feature>
<dbReference type="InterPro" id="IPR036345">
    <property type="entry name" value="ExoRNase_PH_dom2_sf"/>
</dbReference>
<dbReference type="InterPro" id="IPR018336">
    <property type="entry name" value="RNase_PH_CS"/>
</dbReference>
<dbReference type="FunFam" id="3.30.230.70:FF:000003">
    <property type="entry name" value="Ribonuclease PH"/>
    <property type="match status" value="1"/>
</dbReference>
<evidence type="ECO:0000256" key="3">
    <source>
        <dbReference type="ARBA" id="ARBA00022555"/>
    </source>
</evidence>
<dbReference type="EMBL" id="JADHQD010000012">
    <property type="protein sequence ID" value="MBL6818345.1"/>
    <property type="molecule type" value="Genomic_DNA"/>
</dbReference>
<evidence type="ECO:0000256" key="2">
    <source>
        <dbReference type="ARBA" id="ARBA00022552"/>
    </source>
</evidence>
<gene>
    <name evidence="6 9" type="primary">rph</name>
    <name evidence="9" type="ORF">ISQ64_02945</name>
</gene>
<dbReference type="PROSITE" id="PS01277">
    <property type="entry name" value="RIBONUCLEASE_PH"/>
    <property type="match status" value="1"/>
</dbReference>
<dbReference type="HAMAP" id="MF_00564">
    <property type="entry name" value="RNase_PH"/>
    <property type="match status" value="1"/>
</dbReference>
<dbReference type="InterPro" id="IPR001247">
    <property type="entry name" value="ExoRNase_PH_dom1"/>
</dbReference>
<keyword evidence="6 9" id="KW-0808">Transferase</keyword>
<feature type="domain" description="Exoribonuclease phosphorolytic" evidence="8">
    <location>
        <begin position="155"/>
        <end position="220"/>
    </location>
</feature>
<dbReference type="GO" id="GO:0000175">
    <property type="term" value="F:3'-5'-RNA exonuclease activity"/>
    <property type="evidence" value="ECO:0007669"/>
    <property type="project" value="UniProtKB-UniRule"/>
</dbReference>